<reference evidence="1 2" key="1">
    <citation type="submission" date="2023-04" db="EMBL/GenBank/DDBJ databases">
        <title>Marinoamorphus aggregata gen. nov., sp. Nov., isolate from tissue of brittle star Ophioplocus japonicus.</title>
        <authorList>
            <person name="Kawano K."/>
            <person name="Sawayama S."/>
            <person name="Nakagawa S."/>
        </authorList>
    </citation>
    <scope>NUCLEOTIDE SEQUENCE [LARGE SCALE GENOMIC DNA]</scope>
    <source>
        <strain evidence="1 2">NKW23</strain>
    </source>
</reference>
<proteinExistence type="predicted"/>
<evidence type="ECO:0000313" key="2">
    <source>
        <dbReference type="Proteomes" id="UP001239909"/>
    </source>
</evidence>
<dbReference type="RefSeq" id="WP_285672534.1">
    <property type="nucleotide sequence ID" value="NZ_BSYI01000023.1"/>
</dbReference>
<protein>
    <submittedName>
        <fullName evidence="1">Uncharacterized protein</fullName>
    </submittedName>
</protein>
<dbReference type="EMBL" id="BSYI01000023">
    <property type="protein sequence ID" value="GMG83741.1"/>
    <property type="molecule type" value="Genomic_DNA"/>
</dbReference>
<evidence type="ECO:0000313" key="1">
    <source>
        <dbReference type="EMBL" id="GMG83741.1"/>
    </source>
</evidence>
<sequence>MDDPAPDSDAAPAAIEIPAELGPAEAGAVRDALLAGLGRADAAGAALSIEIGPGTLLPCALQLLAAARASAAARGTPLDLGPRAAAALAPGH</sequence>
<accession>A0ABQ6LMP9</accession>
<gene>
    <name evidence="1" type="ORF">LNKW23_29540</name>
</gene>
<keyword evidence="2" id="KW-1185">Reference proteome</keyword>
<name>A0ABQ6LMP9_9RHOB</name>
<dbReference type="Proteomes" id="UP001239909">
    <property type="component" value="Unassembled WGS sequence"/>
</dbReference>
<organism evidence="1 2">
    <name type="scientific">Paralimibaculum aggregatum</name>
    <dbReference type="NCBI Taxonomy" id="3036245"/>
    <lineage>
        <taxon>Bacteria</taxon>
        <taxon>Pseudomonadati</taxon>
        <taxon>Pseudomonadota</taxon>
        <taxon>Alphaproteobacteria</taxon>
        <taxon>Rhodobacterales</taxon>
        <taxon>Paracoccaceae</taxon>
        <taxon>Paralimibaculum</taxon>
    </lineage>
</organism>
<comment type="caution">
    <text evidence="1">The sequence shown here is derived from an EMBL/GenBank/DDBJ whole genome shotgun (WGS) entry which is preliminary data.</text>
</comment>